<dbReference type="GO" id="GO:0043115">
    <property type="term" value="F:precorrin-2 dehydrogenase activity"/>
    <property type="evidence" value="ECO:0007669"/>
    <property type="project" value="UniProtKB-EC"/>
</dbReference>
<evidence type="ECO:0000256" key="5">
    <source>
        <dbReference type="ARBA" id="ARBA00023244"/>
    </source>
</evidence>
<keyword evidence="5" id="KW-0627">Porphyrin biosynthesis</keyword>
<comment type="pathway">
    <text evidence="1">Porphyrin-containing compound metabolism; siroheme biosynthesis; sirohydrochlorin from precorrin-2: step 1/1.</text>
</comment>
<proteinExistence type="predicted"/>
<dbReference type="InterPro" id="IPR006367">
    <property type="entry name" value="Sirohaem_synthase_N"/>
</dbReference>
<dbReference type="Gene3D" id="3.40.50.720">
    <property type="entry name" value="NAD(P)-binding Rossmann-like Domain"/>
    <property type="match status" value="1"/>
</dbReference>
<dbReference type="EMBL" id="DF238840">
    <property type="protein sequence ID" value="GAF27026.1"/>
    <property type="molecule type" value="Genomic_DNA"/>
</dbReference>
<evidence type="ECO:0000256" key="4">
    <source>
        <dbReference type="ARBA" id="ARBA00023027"/>
    </source>
</evidence>
<organism evidence="8">
    <name type="scientific">Moorella thermoacetica Y72</name>
    <dbReference type="NCBI Taxonomy" id="1325331"/>
    <lineage>
        <taxon>Bacteria</taxon>
        <taxon>Bacillati</taxon>
        <taxon>Bacillota</taxon>
        <taxon>Clostridia</taxon>
        <taxon>Neomoorellales</taxon>
        <taxon>Neomoorellaceae</taxon>
        <taxon>Neomoorella</taxon>
    </lineage>
</organism>
<dbReference type="InterPro" id="IPR028281">
    <property type="entry name" value="Sirohaem_synthase_central"/>
</dbReference>
<dbReference type="InterPro" id="IPR028161">
    <property type="entry name" value="Met8-like"/>
</dbReference>
<dbReference type="AlphaFoldDB" id="A0A0S6UDH3"/>
<evidence type="ECO:0000259" key="7">
    <source>
        <dbReference type="Pfam" id="PF14824"/>
    </source>
</evidence>
<dbReference type="PANTHER" id="PTHR35330:SF1">
    <property type="entry name" value="SIROHEME BIOSYNTHESIS PROTEIN MET8"/>
    <property type="match status" value="1"/>
</dbReference>
<dbReference type="Pfam" id="PF14824">
    <property type="entry name" value="Sirohm_synth_M"/>
    <property type="match status" value="1"/>
</dbReference>
<evidence type="ECO:0000256" key="6">
    <source>
        <dbReference type="ARBA" id="ARBA00047561"/>
    </source>
</evidence>
<comment type="catalytic activity">
    <reaction evidence="6">
        <text>precorrin-2 + NAD(+) = sirohydrochlorin + NADH + 2 H(+)</text>
        <dbReference type="Rhea" id="RHEA:15613"/>
        <dbReference type="ChEBI" id="CHEBI:15378"/>
        <dbReference type="ChEBI" id="CHEBI:57540"/>
        <dbReference type="ChEBI" id="CHEBI:57945"/>
        <dbReference type="ChEBI" id="CHEBI:58351"/>
        <dbReference type="ChEBI" id="CHEBI:58827"/>
        <dbReference type="EC" id="1.3.1.76"/>
    </reaction>
</comment>
<evidence type="ECO:0000256" key="2">
    <source>
        <dbReference type="ARBA" id="ARBA00012400"/>
    </source>
</evidence>
<dbReference type="NCBIfam" id="TIGR01470">
    <property type="entry name" value="cysG_Nterm"/>
    <property type="match status" value="1"/>
</dbReference>
<dbReference type="SUPFAM" id="SSF51735">
    <property type="entry name" value="NAD(P)-binding Rossmann-fold domains"/>
    <property type="match status" value="1"/>
</dbReference>
<dbReference type="Gene3D" id="1.10.8.610">
    <property type="entry name" value="SirC, precorrin-2 dehydrogenase, C-terminal helical domain-like"/>
    <property type="match status" value="1"/>
</dbReference>
<feature type="domain" description="Siroheme synthase central" evidence="7">
    <location>
        <begin position="119"/>
        <end position="145"/>
    </location>
</feature>
<dbReference type="UniPathway" id="UPA00262">
    <property type="reaction ID" value="UER00222"/>
</dbReference>
<reference evidence="8" key="1">
    <citation type="journal article" date="2014" name="Gene">
        <title>Genome-guided analysis of transformation efficiency and carbon dioxide assimilation by Moorella thermoacetica Y72.</title>
        <authorList>
            <person name="Tsukahara K."/>
            <person name="Kita A."/>
            <person name="Nakashimada Y."/>
            <person name="Hoshino T."/>
            <person name="Murakami K."/>
        </authorList>
    </citation>
    <scope>NUCLEOTIDE SEQUENCE [LARGE SCALE GENOMIC DNA]</scope>
    <source>
        <strain evidence="8">Y72</strain>
    </source>
</reference>
<dbReference type="Proteomes" id="UP000063718">
    <property type="component" value="Unassembled WGS sequence"/>
</dbReference>
<dbReference type="PANTHER" id="PTHR35330">
    <property type="entry name" value="SIROHEME BIOSYNTHESIS PROTEIN MET8"/>
    <property type="match status" value="1"/>
</dbReference>
<dbReference type="Pfam" id="PF13241">
    <property type="entry name" value="NAD_binding_7"/>
    <property type="match status" value="1"/>
</dbReference>
<evidence type="ECO:0000313" key="8">
    <source>
        <dbReference type="EMBL" id="GAF27026.1"/>
    </source>
</evidence>
<dbReference type="InterPro" id="IPR036291">
    <property type="entry name" value="NAD(P)-bd_dom_sf"/>
</dbReference>
<evidence type="ECO:0000256" key="3">
    <source>
        <dbReference type="ARBA" id="ARBA00023002"/>
    </source>
</evidence>
<dbReference type="InterPro" id="IPR042518">
    <property type="entry name" value="SirC_C"/>
</dbReference>
<sequence length="214" mass="23788">MGFYPLVIDLTDRPCLVIGGGTVSERKVLNLLEAGARITLVSPVVTRTLADLALASQVVWWRREYREGDLKGMTLVFAATNDPELNARIAVACHQAGILVNVVDNQELCTFNVPAVVRRGDLQIAISTAGKSPALARQLRKQLEAEIGPEYGPWVDFLGEIRPLLKSVWPNDQKRREELLRRLAGDEILFRLVARGKEELAKERVKQCLSLPPV</sequence>
<dbReference type="GO" id="GO:0019354">
    <property type="term" value="P:siroheme biosynthetic process"/>
    <property type="evidence" value="ECO:0007669"/>
    <property type="project" value="UniProtKB-UniPathway"/>
</dbReference>
<dbReference type="GO" id="GO:0004325">
    <property type="term" value="F:ferrochelatase activity"/>
    <property type="evidence" value="ECO:0007669"/>
    <property type="project" value="InterPro"/>
</dbReference>
<keyword evidence="3" id="KW-0560">Oxidoreductase</keyword>
<accession>A0A0S6UDH3</accession>
<gene>
    <name evidence="8" type="ORF">MTY_2367</name>
</gene>
<evidence type="ECO:0000256" key="1">
    <source>
        <dbReference type="ARBA" id="ARBA00005010"/>
    </source>
</evidence>
<dbReference type="EC" id="1.3.1.76" evidence="2"/>
<dbReference type="RefSeq" id="WP_025774729.1">
    <property type="nucleotide sequence ID" value="NZ_DF238840.1"/>
</dbReference>
<name>A0A0S6UDH3_NEOTH</name>
<keyword evidence="4" id="KW-0520">NAD</keyword>
<protein>
    <recommendedName>
        <fullName evidence="2">precorrin-2 dehydrogenase</fullName>
        <ecNumber evidence="2">1.3.1.76</ecNumber>
    </recommendedName>
</protein>
<dbReference type="SUPFAM" id="SSF75615">
    <property type="entry name" value="Siroheme synthase middle domains-like"/>
    <property type="match status" value="1"/>
</dbReference>